<dbReference type="OMA" id="GETVWNE"/>
<dbReference type="PROSITE" id="PS51695">
    <property type="entry name" value="SEDOLISIN"/>
    <property type="match status" value="1"/>
</dbReference>
<evidence type="ECO:0000256" key="3">
    <source>
        <dbReference type="ARBA" id="ARBA00004239"/>
    </source>
</evidence>
<evidence type="ECO:0000256" key="9">
    <source>
        <dbReference type="ARBA" id="ARBA00022801"/>
    </source>
</evidence>
<dbReference type="Pfam" id="PF09286">
    <property type="entry name" value="Pro-kuma_activ"/>
    <property type="match status" value="1"/>
</dbReference>
<keyword evidence="19" id="KW-1185">Reference proteome</keyword>
<dbReference type="AlphaFoldDB" id="A0A2H3CWQ9"/>
<comment type="cofactor">
    <cofactor evidence="15">
        <name>Ca(2+)</name>
        <dbReference type="ChEBI" id="CHEBI:29108"/>
    </cofactor>
    <text evidence="15">Binds 1 Ca(2+) ion per subunit.</text>
</comment>
<keyword evidence="12" id="KW-0843">Virulence</keyword>
<dbReference type="OrthoDB" id="409122at2759"/>
<feature type="binding site" evidence="15">
    <location>
        <position position="528"/>
    </location>
    <ligand>
        <name>Ca(2+)</name>
        <dbReference type="ChEBI" id="CHEBI:29108"/>
    </ligand>
</feature>
<feature type="chain" id="PRO_5013749423" description="tripeptidyl-peptidase II" evidence="16">
    <location>
        <begin position="21"/>
        <end position="568"/>
    </location>
</feature>
<feature type="binding site" evidence="15">
    <location>
        <position position="529"/>
    </location>
    <ligand>
        <name>Ca(2+)</name>
        <dbReference type="ChEBI" id="CHEBI:29108"/>
    </ligand>
</feature>
<dbReference type="EC" id="3.4.14.10" evidence="4"/>
<evidence type="ECO:0000259" key="17">
    <source>
        <dbReference type="PROSITE" id="PS51695"/>
    </source>
</evidence>
<dbReference type="GO" id="GO:0008240">
    <property type="term" value="F:tripeptidyl-peptidase activity"/>
    <property type="evidence" value="ECO:0007669"/>
    <property type="project" value="UniProtKB-EC"/>
</dbReference>
<feature type="active site" description="Charge relay system" evidence="15">
    <location>
        <position position="294"/>
    </location>
</feature>
<dbReference type="InterPro" id="IPR050819">
    <property type="entry name" value="Tripeptidyl-peptidase_I"/>
</dbReference>
<dbReference type="PANTHER" id="PTHR14218:SF15">
    <property type="entry name" value="TRIPEPTIDYL-PEPTIDASE 1"/>
    <property type="match status" value="1"/>
</dbReference>
<keyword evidence="14" id="KW-0325">Glycoprotein</keyword>
<feature type="signal peptide" evidence="16">
    <location>
        <begin position="1"/>
        <end position="20"/>
    </location>
</feature>
<proteinExistence type="predicted"/>
<evidence type="ECO:0000256" key="14">
    <source>
        <dbReference type="ARBA" id="ARBA00023180"/>
    </source>
</evidence>
<evidence type="ECO:0000256" key="8">
    <source>
        <dbReference type="ARBA" id="ARBA00022729"/>
    </source>
</evidence>
<keyword evidence="8 16" id="KW-0732">Signal</keyword>
<evidence type="ECO:0000256" key="12">
    <source>
        <dbReference type="ARBA" id="ARBA00023026"/>
    </source>
</evidence>
<dbReference type="InParanoid" id="A0A2H3CWQ9"/>
<dbReference type="GO" id="GO:0006508">
    <property type="term" value="P:proteolysis"/>
    <property type="evidence" value="ECO:0007669"/>
    <property type="project" value="UniProtKB-KW"/>
</dbReference>
<keyword evidence="7 15" id="KW-0479">Metal-binding</keyword>
<evidence type="ECO:0000256" key="10">
    <source>
        <dbReference type="ARBA" id="ARBA00022825"/>
    </source>
</evidence>
<dbReference type="FunFam" id="3.40.50.200:FF:000015">
    <property type="entry name" value="Tripeptidyl peptidase A"/>
    <property type="match status" value="1"/>
</dbReference>
<evidence type="ECO:0000256" key="15">
    <source>
        <dbReference type="PROSITE-ProRule" id="PRU01032"/>
    </source>
</evidence>
<dbReference type="InterPro" id="IPR030400">
    <property type="entry name" value="Sedolisin_dom"/>
</dbReference>
<dbReference type="SMART" id="SM00944">
    <property type="entry name" value="Pro-kuma_activ"/>
    <property type="match status" value="1"/>
</dbReference>
<dbReference type="InterPro" id="IPR036852">
    <property type="entry name" value="Peptidase_S8/S53_dom_sf"/>
</dbReference>
<keyword evidence="10 15" id="KW-0720">Serine protease</keyword>
<dbReference type="GO" id="GO:0005576">
    <property type="term" value="C:extracellular region"/>
    <property type="evidence" value="ECO:0007669"/>
    <property type="project" value="UniProtKB-SubCell"/>
</dbReference>
<feature type="active site" description="Charge relay system" evidence="15">
    <location>
        <position position="487"/>
    </location>
</feature>
<evidence type="ECO:0000256" key="7">
    <source>
        <dbReference type="ARBA" id="ARBA00022723"/>
    </source>
</evidence>
<comment type="subcellular location">
    <subcellularLocation>
        <location evidence="3">Secreted</location>
        <location evidence="3">Extracellular space</location>
    </subcellularLocation>
</comment>
<sequence length="568" mass="58651">MFGVVPLSVALFAVSSVVTGSPAPRAMSVHDQRDAAPNRFVKADAADPQANLNFRIGLTPNNIAGLEKALYAVSEPDSDLYGQHLSFEEVKAFSAPTSGAVTAVTSWLADNGITDVKTSGAFDDWLTFTAPVEKANTLLNAQYENFVHIETGDRLIRTLTASIPSDLTDFIEVVHPTTSFGKLTFGPKPMVSIPLTSTNLTGRANPAPSSCNSIVTPACLQALYGIPATRATQSTNHLGVSGFIDQFAQTADLRTFLTALRPDIPSTTTFTLQTLDGGQNIQSASQAGIEANLDIQYTVGVATGVPNFFISVGDSSTDGLDGFLDIINFLNAEASPPQVLTTSYGFDETDLPASAATRLCNAYMALGARGVSILFASGDGGVGGGQQGESCSTFIPAFPGGCPFHTSVGATQGVTETSASFSSGGFSNVFTRPSYQATAVSTYLTALGNTNAGKFNTAGRAFPDIAAQGNDVEIVVGGRAGLVGGTSCSSPIFASVISLINDRLIAAGKPVLGFLNPFLYAHPTAFFDITTGSNPGCGTNGFPARAGWDPVTGLGTPNFAALLAAAGL</sequence>
<evidence type="ECO:0000256" key="16">
    <source>
        <dbReference type="SAM" id="SignalP"/>
    </source>
</evidence>
<dbReference type="InterPro" id="IPR015366">
    <property type="entry name" value="S53_propep"/>
</dbReference>
<comment type="function">
    <text evidence="2">Secreted tripeptidyl-peptidase which degrades proteins at acidic pHs and is involved in virulence.</text>
</comment>
<keyword evidence="6 15" id="KW-0645">Protease</keyword>
<evidence type="ECO:0000256" key="11">
    <source>
        <dbReference type="ARBA" id="ARBA00022837"/>
    </source>
</evidence>
<dbReference type="SUPFAM" id="SSF54897">
    <property type="entry name" value="Protease propeptides/inhibitors"/>
    <property type="match status" value="1"/>
</dbReference>
<keyword evidence="11 15" id="KW-0106">Calcium</keyword>
<dbReference type="CDD" id="cd04056">
    <property type="entry name" value="Peptidases_S53"/>
    <property type="match status" value="1"/>
</dbReference>
<organism evidence="18 19">
    <name type="scientific">Armillaria gallica</name>
    <name type="common">Bulbous honey fungus</name>
    <name type="synonym">Armillaria bulbosa</name>
    <dbReference type="NCBI Taxonomy" id="47427"/>
    <lineage>
        <taxon>Eukaryota</taxon>
        <taxon>Fungi</taxon>
        <taxon>Dikarya</taxon>
        <taxon>Basidiomycota</taxon>
        <taxon>Agaricomycotina</taxon>
        <taxon>Agaricomycetes</taxon>
        <taxon>Agaricomycetidae</taxon>
        <taxon>Agaricales</taxon>
        <taxon>Marasmiineae</taxon>
        <taxon>Physalacriaceae</taxon>
        <taxon>Armillaria</taxon>
    </lineage>
</organism>
<feature type="binding site" evidence="15">
    <location>
        <position position="547"/>
    </location>
    <ligand>
        <name>Ca(2+)</name>
        <dbReference type="ChEBI" id="CHEBI:29108"/>
    </ligand>
</feature>
<evidence type="ECO:0000313" key="18">
    <source>
        <dbReference type="EMBL" id="PBK80523.1"/>
    </source>
</evidence>
<dbReference type="GO" id="GO:0004252">
    <property type="term" value="F:serine-type endopeptidase activity"/>
    <property type="evidence" value="ECO:0007669"/>
    <property type="project" value="UniProtKB-UniRule"/>
</dbReference>
<dbReference type="EMBL" id="KZ293743">
    <property type="protein sequence ID" value="PBK80523.1"/>
    <property type="molecule type" value="Genomic_DNA"/>
</dbReference>
<dbReference type="GO" id="GO:0046872">
    <property type="term" value="F:metal ion binding"/>
    <property type="evidence" value="ECO:0007669"/>
    <property type="project" value="UniProtKB-UniRule"/>
</dbReference>
<evidence type="ECO:0000256" key="4">
    <source>
        <dbReference type="ARBA" id="ARBA00012462"/>
    </source>
</evidence>
<name>A0A2H3CWQ9_ARMGA</name>
<evidence type="ECO:0000256" key="13">
    <source>
        <dbReference type="ARBA" id="ARBA00023145"/>
    </source>
</evidence>
<evidence type="ECO:0000256" key="6">
    <source>
        <dbReference type="ARBA" id="ARBA00022670"/>
    </source>
</evidence>
<reference evidence="19" key="1">
    <citation type="journal article" date="2017" name="Nat. Ecol. Evol.">
        <title>Genome expansion and lineage-specific genetic innovations in the forest pathogenic fungi Armillaria.</title>
        <authorList>
            <person name="Sipos G."/>
            <person name="Prasanna A.N."/>
            <person name="Walter M.C."/>
            <person name="O'Connor E."/>
            <person name="Balint B."/>
            <person name="Krizsan K."/>
            <person name="Kiss B."/>
            <person name="Hess J."/>
            <person name="Varga T."/>
            <person name="Slot J."/>
            <person name="Riley R."/>
            <person name="Boka B."/>
            <person name="Rigling D."/>
            <person name="Barry K."/>
            <person name="Lee J."/>
            <person name="Mihaltcheva S."/>
            <person name="LaButti K."/>
            <person name="Lipzen A."/>
            <person name="Waldron R."/>
            <person name="Moloney N.M."/>
            <person name="Sperisen C."/>
            <person name="Kredics L."/>
            <person name="Vagvoelgyi C."/>
            <person name="Patrignani A."/>
            <person name="Fitzpatrick D."/>
            <person name="Nagy I."/>
            <person name="Doyle S."/>
            <person name="Anderson J.B."/>
            <person name="Grigoriev I.V."/>
            <person name="Gueldener U."/>
            <person name="Muensterkoetter M."/>
            <person name="Nagy L.G."/>
        </authorList>
    </citation>
    <scope>NUCLEOTIDE SEQUENCE [LARGE SCALE GENOMIC DNA]</scope>
    <source>
        <strain evidence="19">Ar21-2</strain>
    </source>
</reference>
<evidence type="ECO:0000256" key="2">
    <source>
        <dbReference type="ARBA" id="ARBA00002451"/>
    </source>
</evidence>
<evidence type="ECO:0000256" key="1">
    <source>
        <dbReference type="ARBA" id="ARBA00001910"/>
    </source>
</evidence>
<dbReference type="Gene3D" id="3.40.50.200">
    <property type="entry name" value="Peptidase S8/S53 domain"/>
    <property type="match status" value="1"/>
</dbReference>
<keyword evidence="5" id="KW-0964">Secreted</keyword>
<feature type="domain" description="Peptidase S53" evidence="17">
    <location>
        <begin position="214"/>
        <end position="568"/>
    </location>
</feature>
<dbReference type="Proteomes" id="UP000217790">
    <property type="component" value="Unassembled WGS sequence"/>
</dbReference>
<evidence type="ECO:0000256" key="5">
    <source>
        <dbReference type="ARBA" id="ARBA00022525"/>
    </source>
</evidence>
<dbReference type="SUPFAM" id="SSF52743">
    <property type="entry name" value="Subtilisin-like"/>
    <property type="match status" value="1"/>
</dbReference>
<keyword evidence="13" id="KW-0865">Zymogen</keyword>
<dbReference type="PANTHER" id="PTHR14218">
    <property type="entry name" value="PROTEASE S8 TRIPEPTIDYL PEPTIDASE I CLN2"/>
    <property type="match status" value="1"/>
</dbReference>
<protein>
    <recommendedName>
        <fullName evidence="4">tripeptidyl-peptidase II</fullName>
        <ecNumber evidence="4">3.4.14.10</ecNumber>
    </recommendedName>
</protein>
<dbReference type="STRING" id="47427.A0A2H3CWQ9"/>
<dbReference type="CDD" id="cd11377">
    <property type="entry name" value="Pro-peptidase_S53"/>
    <property type="match status" value="1"/>
</dbReference>
<feature type="binding site" evidence="15">
    <location>
        <position position="549"/>
    </location>
    <ligand>
        <name>Ca(2+)</name>
        <dbReference type="ChEBI" id="CHEBI:29108"/>
    </ligand>
</feature>
<evidence type="ECO:0000313" key="19">
    <source>
        <dbReference type="Proteomes" id="UP000217790"/>
    </source>
</evidence>
<accession>A0A2H3CWQ9</accession>
<gene>
    <name evidence="18" type="ORF">ARMGADRAFT_73737</name>
</gene>
<comment type="catalytic activity">
    <reaction evidence="1">
        <text>Release of an N-terminal tripeptide from a polypeptide.</text>
        <dbReference type="EC" id="3.4.14.10"/>
    </reaction>
</comment>
<feature type="active site" description="Charge relay system" evidence="15">
    <location>
        <position position="290"/>
    </location>
</feature>
<keyword evidence="9 15" id="KW-0378">Hydrolase</keyword>